<dbReference type="SUPFAM" id="SSF55874">
    <property type="entry name" value="ATPase domain of HSP90 chaperone/DNA topoisomerase II/histidine kinase"/>
    <property type="match status" value="1"/>
</dbReference>
<keyword evidence="9 23" id="KW-0418">Kinase</keyword>
<keyword evidence="13" id="KW-0472">Membrane</keyword>
<dbReference type="eggNOG" id="COG2205">
    <property type="taxonomic scope" value="Bacteria"/>
</dbReference>
<dbReference type="SMART" id="SM00388">
    <property type="entry name" value="HisKA"/>
    <property type="match status" value="1"/>
</dbReference>
<dbReference type="CDD" id="cd16922">
    <property type="entry name" value="HATPase_EvgS-ArcB-TorS-like"/>
    <property type="match status" value="1"/>
</dbReference>
<dbReference type="Gene3D" id="1.10.287.130">
    <property type="match status" value="1"/>
</dbReference>
<comment type="catalytic activity">
    <reaction evidence="1">
        <text>ATP + protein L-histidine = ADP + protein N-phospho-L-histidine.</text>
        <dbReference type="EC" id="2.7.13.3"/>
    </reaction>
</comment>
<dbReference type="InterPro" id="IPR011006">
    <property type="entry name" value="CheY-like_superfamily"/>
</dbReference>
<evidence type="ECO:0000256" key="7">
    <source>
        <dbReference type="ARBA" id="ARBA00022692"/>
    </source>
</evidence>
<dbReference type="GO" id="GO:0005886">
    <property type="term" value="C:plasma membrane"/>
    <property type="evidence" value="ECO:0007669"/>
    <property type="project" value="UniProtKB-SubCell"/>
</dbReference>
<dbReference type="RefSeq" id="WP_012506453.1">
    <property type="nucleotide sequence ID" value="NC_011059.1"/>
</dbReference>
<evidence type="ECO:0000256" key="10">
    <source>
        <dbReference type="ARBA" id="ARBA00022840"/>
    </source>
</evidence>
<evidence type="ECO:0000256" key="13">
    <source>
        <dbReference type="ARBA" id="ARBA00023136"/>
    </source>
</evidence>
<keyword evidence="5 17" id="KW-0597">Phosphoprotein</keyword>
<dbReference type="InterPro" id="IPR001789">
    <property type="entry name" value="Sig_transdc_resp-reg_receiver"/>
</dbReference>
<evidence type="ECO:0000256" key="16">
    <source>
        <dbReference type="PROSITE-ProRule" id="PRU00110"/>
    </source>
</evidence>
<protein>
    <recommendedName>
        <fullName evidence="15">Sensory/regulatory protein RpfC</fullName>
        <ecNumber evidence="3">2.7.13.3</ecNumber>
    </recommendedName>
</protein>
<dbReference type="SMART" id="SM00448">
    <property type="entry name" value="REC"/>
    <property type="match status" value="1"/>
</dbReference>
<dbReference type="SUPFAM" id="SSF47226">
    <property type="entry name" value="Histidine-containing phosphotransfer domain, HPT domain"/>
    <property type="match status" value="1"/>
</dbReference>
<dbReference type="NCBIfam" id="TIGR00229">
    <property type="entry name" value="sensory_box"/>
    <property type="match status" value="1"/>
</dbReference>
<evidence type="ECO:0000256" key="4">
    <source>
        <dbReference type="ARBA" id="ARBA00022475"/>
    </source>
</evidence>
<keyword evidence="4" id="KW-1003">Cell membrane</keyword>
<dbReference type="KEGG" id="paa:Paes_1908"/>
<dbReference type="CDD" id="cd17546">
    <property type="entry name" value="REC_hyHK_CKI1_RcsC-like"/>
    <property type="match status" value="1"/>
</dbReference>
<evidence type="ECO:0000256" key="3">
    <source>
        <dbReference type="ARBA" id="ARBA00012438"/>
    </source>
</evidence>
<dbReference type="EMBL" id="CP001108">
    <property type="protein sequence ID" value="ACF46920.1"/>
    <property type="molecule type" value="Genomic_DNA"/>
</dbReference>
<evidence type="ECO:0000259" key="22">
    <source>
        <dbReference type="PROSITE" id="PS50894"/>
    </source>
</evidence>
<comment type="subcellular location">
    <subcellularLocation>
        <location evidence="2">Cell membrane</location>
        <topology evidence="2">Multi-pass membrane protein</topology>
    </subcellularLocation>
</comment>
<evidence type="ECO:0000259" key="20">
    <source>
        <dbReference type="PROSITE" id="PS50110"/>
    </source>
</evidence>
<dbReference type="SUPFAM" id="SSF47384">
    <property type="entry name" value="Homodimeric domain of signal transducing histidine kinase"/>
    <property type="match status" value="1"/>
</dbReference>
<gene>
    <name evidence="23" type="ordered locus">Paes_1908</name>
</gene>
<dbReference type="Gene3D" id="3.40.50.2300">
    <property type="match status" value="1"/>
</dbReference>
<dbReference type="InterPro" id="IPR036890">
    <property type="entry name" value="HATPase_C_sf"/>
</dbReference>
<dbReference type="InterPro" id="IPR036641">
    <property type="entry name" value="HPT_dom_sf"/>
</dbReference>
<feature type="modified residue" description="4-aspartylphosphate" evidence="17">
    <location>
        <position position="785"/>
    </location>
</feature>
<feature type="domain" description="Response regulatory" evidence="20">
    <location>
        <begin position="736"/>
        <end position="855"/>
    </location>
</feature>
<feature type="coiled-coil region" evidence="18">
    <location>
        <begin position="305"/>
        <end position="336"/>
    </location>
</feature>
<dbReference type="STRING" id="290512.Paes_1908"/>
<dbReference type="InterPro" id="IPR036097">
    <property type="entry name" value="HisK_dim/P_sf"/>
</dbReference>
<feature type="domain" description="HPt" evidence="22">
    <location>
        <begin position="892"/>
        <end position="986"/>
    </location>
</feature>
<dbReference type="InterPro" id="IPR000700">
    <property type="entry name" value="PAS-assoc_C"/>
</dbReference>
<dbReference type="FunFam" id="1.10.287.130:FF:000002">
    <property type="entry name" value="Two-component osmosensing histidine kinase"/>
    <property type="match status" value="1"/>
</dbReference>
<dbReference type="InterPro" id="IPR005467">
    <property type="entry name" value="His_kinase_dom"/>
</dbReference>
<dbReference type="PANTHER" id="PTHR45339">
    <property type="entry name" value="HYBRID SIGNAL TRANSDUCTION HISTIDINE KINASE J"/>
    <property type="match status" value="1"/>
</dbReference>
<dbReference type="EC" id="2.7.13.3" evidence="3"/>
<keyword evidence="6" id="KW-0808">Transferase</keyword>
<dbReference type="eggNOG" id="COG0784">
    <property type="taxonomic scope" value="Bacteria"/>
</dbReference>
<evidence type="ECO:0000259" key="21">
    <source>
        <dbReference type="PROSITE" id="PS50113"/>
    </source>
</evidence>
<evidence type="ECO:0000256" key="15">
    <source>
        <dbReference type="ARBA" id="ARBA00068150"/>
    </source>
</evidence>
<evidence type="ECO:0000256" key="9">
    <source>
        <dbReference type="ARBA" id="ARBA00022777"/>
    </source>
</evidence>
<dbReference type="InterPro" id="IPR003594">
    <property type="entry name" value="HATPase_dom"/>
</dbReference>
<dbReference type="PRINTS" id="PR00344">
    <property type="entry name" value="BCTRLSENSOR"/>
</dbReference>
<evidence type="ECO:0000256" key="17">
    <source>
        <dbReference type="PROSITE-ProRule" id="PRU00169"/>
    </source>
</evidence>
<reference evidence="23" key="1">
    <citation type="submission" date="2008-06" db="EMBL/GenBank/DDBJ databases">
        <title>Complete sequence of chromosome of Prosthecochloris aestuarii DSM 271.</title>
        <authorList>
            <consortium name="US DOE Joint Genome Institute"/>
            <person name="Lucas S."/>
            <person name="Copeland A."/>
            <person name="Lapidus A."/>
            <person name="Glavina del Rio T."/>
            <person name="Dalin E."/>
            <person name="Tice H."/>
            <person name="Bruce D."/>
            <person name="Goodwin L."/>
            <person name="Pitluck S."/>
            <person name="Schmutz J."/>
            <person name="Larimer F."/>
            <person name="Land M."/>
            <person name="Hauser L."/>
            <person name="Kyrpides N."/>
            <person name="Anderson I."/>
            <person name="Liu Z."/>
            <person name="Li T."/>
            <person name="Zhao F."/>
            <person name="Overmann J."/>
            <person name="Bryant D.A."/>
            <person name="Richardson P."/>
        </authorList>
    </citation>
    <scope>NUCLEOTIDE SEQUENCE [LARGE SCALE GENOMIC DNA]</scope>
    <source>
        <strain evidence="23">DSM 271</strain>
    </source>
</reference>
<dbReference type="Pfam" id="PF08448">
    <property type="entry name" value="PAS_4"/>
    <property type="match status" value="1"/>
</dbReference>
<evidence type="ECO:0000256" key="1">
    <source>
        <dbReference type="ARBA" id="ARBA00000085"/>
    </source>
</evidence>
<organism evidence="23 24">
    <name type="scientific">Prosthecochloris aestuarii (strain DSM 271 / SK 413)</name>
    <dbReference type="NCBI Taxonomy" id="290512"/>
    <lineage>
        <taxon>Bacteria</taxon>
        <taxon>Pseudomonadati</taxon>
        <taxon>Chlorobiota</taxon>
        <taxon>Chlorobiia</taxon>
        <taxon>Chlorobiales</taxon>
        <taxon>Chlorobiaceae</taxon>
        <taxon>Prosthecochloris</taxon>
    </lineage>
</organism>
<dbReference type="InterPro" id="IPR004358">
    <property type="entry name" value="Sig_transdc_His_kin-like_C"/>
</dbReference>
<keyword evidence="24" id="KW-1185">Reference proteome</keyword>
<dbReference type="PANTHER" id="PTHR45339:SF1">
    <property type="entry name" value="HYBRID SIGNAL TRANSDUCTION HISTIDINE KINASE J"/>
    <property type="match status" value="1"/>
</dbReference>
<evidence type="ECO:0000256" key="14">
    <source>
        <dbReference type="ARBA" id="ARBA00064003"/>
    </source>
</evidence>
<dbReference type="Gene3D" id="1.20.120.160">
    <property type="entry name" value="HPT domain"/>
    <property type="match status" value="1"/>
</dbReference>
<evidence type="ECO:0000256" key="5">
    <source>
        <dbReference type="ARBA" id="ARBA00022553"/>
    </source>
</evidence>
<accession>B4S4M4</accession>
<evidence type="ECO:0000313" key="24">
    <source>
        <dbReference type="Proteomes" id="UP000002725"/>
    </source>
</evidence>
<sequence>MESSHRQLLEELALLRSQSRQSRKAEHELMRQQKLLREQNINLIRKSVELSDVKRQLEDKNYELELSQKKLEQTLDSLRTSENTLRSVLANSPDTIICVDRDHRVIYMNRPIAGYHSGLTIGNHLCDYVVADHHDLYHQAVEEVFTSARSSQIETRVHLSGGEDGYLESRFGPCIDNGEVVFVVMISTDISERKRIEQQLHLSFERVDRINRFLIGREARNMELKREVDKLLAELDRPFKYHVENADAVSGPVPFSLMDENASGTAAISSALLTDRDQVSIPENADPQLVIQLQRDALMNLLHDANVARNALLDANKKLEDAIRNARKMAAHADAANDAKSQFLANMSHEIRTPLNGVIGMTDLLLESALDTEQRKFAQTISSSGRNLLRLVNDILDFSKIEANKLEIEYLDFDLLDVLEEVIALFAYSAHEKNVDLIFLPDHTIPFRLKGDAARLQQILVNLVSNALKFTAEGEVVFSVDLERESDATATIRFTVSDTGIGIDSERIEAVFAPFTQADGSMIRKYGGTGLGLSISNQLARKMNSEIHVQSSPENGSTFCFSMIFEKQKTQTNERNEALLAGRKVMLVDDYEPCRKLLRLFAVSWNVRFAAESELNEAIDLLERDARNGSPWDCVIIAVKDSASMMEIQSMFERLHNISLLDTLRQVLLLPLGSTFNPDSLPAGFVSAVLQKPVRSRDLSSCLFDLLCTSPGTGAGDEDGAPSEPEKESKQVKPLRILVVEDSVVNQQVLVAMLSKNGCSVDIAENGVEALKALGTTPYDLVLMDCQMPEMDGFEATRRIRSGEHGVLNPDIAVIAVTANAMKGDRERCLHAGMNDYIPKPVRTSDIVGLLERIGRYSREPVLDYSQYKTMEMATESDIFQEREMLDRLQHDREIAIMLIEHFLDDIPRQLSILRTAHEEGNIAQIKLTAHSVKGAALIVGGNRFSNAAVRLEEDAEHHGTMGQSGKLIDELEEEFRTLHNEMQQSSLLKT</sequence>
<dbReference type="SMART" id="SM00387">
    <property type="entry name" value="HATPase_c"/>
    <property type="match status" value="1"/>
</dbReference>
<keyword evidence="8" id="KW-0547">Nucleotide-binding</keyword>
<evidence type="ECO:0000256" key="12">
    <source>
        <dbReference type="ARBA" id="ARBA00023012"/>
    </source>
</evidence>
<dbReference type="Pfam" id="PF00512">
    <property type="entry name" value="HisKA"/>
    <property type="match status" value="1"/>
</dbReference>
<evidence type="ECO:0000256" key="8">
    <source>
        <dbReference type="ARBA" id="ARBA00022741"/>
    </source>
</evidence>
<dbReference type="FunFam" id="3.30.565.10:FF:000010">
    <property type="entry name" value="Sensor histidine kinase RcsC"/>
    <property type="match status" value="1"/>
</dbReference>
<dbReference type="Gene3D" id="3.30.450.20">
    <property type="entry name" value="PAS domain"/>
    <property type="match status" value="1"/>
</dbReference>
<dbReference type="PROSITE" id="PS50113">
    <property type="entry name" value="PAC"/>
    <property type="match status" value="1"/>
</dbReference>
<dbReference type="Gene3D" id="3.30.565.10">
    <property type="entry name" value="Histidine kinase-like ATPase, C-terminal domain"/>
    <property type="match status" value="1"/>
</dbReference>
<feature type="domain" description="PAC" evidence="21">
    <location>
        <begin position="151"/>
        <end position="202"/>
    </location>
</feature>
<feature type="domain" description="Histidine kinase" evidence="19">
    <location>
        <begin position="346"/>
        <end position="567"/>
    </location>
</feature>
<dbReference type="PROSITE" id="PS50894">
    <property type="entry name" value="HPT"/>
    <property type="match status" value="1"/>
</dbReference>
<dbReference type="eggNOG" id="COG2198">
    <property type="taxonomic scope" value="Bacteria"/>
</dbReference>
<evidence type="ECO:0000256" key="6">
    <source>
        <dbReference type="ARBA" id="ARBA00022679"/>
    </source>
</evidence>
<dbReference type="Pfam" id="PF01627">
    <property type="entry name" value="Hpt"/>
    <property type="match status" value="1"/>
</dbReference>
<dbReference type="InterPro" id="IPR008207">
    <property type="entry name" value="Sig_transdc_His_kin_Hpt_dom"/>
</dbReference>
<dbReference type="Pfam" id="PF00072">
    <property type="entry name" value="Response_reg"/>
    <property type="match status" value="1"/>
</dbReference>
<dbReference type="Proteomes" id="UP000002725">
    <property type="component" value="Chromosome"/>
</dbReference>
<dbReference type="GO" id="GO:0005524">
    <property type="term" value="F:ATP binding"/>
    <property type="evidence" value="ECO:0007669"/>
    <property type="project" value="UniProtKB-KW"/>
</dbReference>
<dbReference type="GO" id="GO:0000155">
    <property type="term" value="F:phosphorelay sensor kinase activity"/>
    <property type="evidence" value="ECO:0007669"/>
    <property type="project" value="InterPro"/>
</dbReference>
<keyword evidence="11" id="KW-1133">Transmembrane helix</keyword>
<dbReference type="InterPro" id="IPR013656">
    <property type="entry name" value="PAS_4"/>
</dbReference>
<dbReference type="CDD" id="cd00082">
    <property type="entry name" value="HisKA"/>
    <property type="match status" value="1"/>
</dbReference>
<dbReference type="InterPro" id="IPR035965">
    <property type="entry name" value="PAS-like_dom_sf"/>
</dbReference>
<name>B4S4M4_PROA2</name>
<dbReference type="PROSITE" id="PS50109">
    <property type="entry name" value="HIS_KIN"/>
    <property type="match status" value="1"/>
</dbReference>
<dbReference type="SUPFAM" id="SSF52172">
    <property type="entry name" value="CheY-like"/>
    <property type="match status" value="1"/>
</dbReference>
<dbReference type="PROSITE" id="PS50110">
    <property type="entry name" value="RESPONSE_REGULATORY"/>
    <property type="match status" value="1"/>
</dbReference>
<dbReference type="InterPro" id="IPR003661">
    <property type="entry name" value="HisK_dim/P_dom"/>
</dbReference>
<keyword evidence="12" id="KW-0902">Two-component regulatory system</keyword>
<keyword evidence="10" id="KW-0067">ATP-binding</keyword>
<dbReference type="AlphaFoldDB" id="B4S4M4"/>
<evidence type="ECO:0000256" key="18">
    <source>
        <dbReference type="SAM" id="Coils"/>
    </source>
</evidence>
<comment type="subunit">
    <text evidence="14">At low DSF concentrations, interacts with RpfF.</text>
</comment>
<keyword evidence="7" id="KW-0812">Transmembrane</keyword>
<evidence type="ECO:0000256" key="2">
    <source>
        <dbReference type="ARBA" id="ARBA00004651"/>
    </source>
</evidence>
<keyword evidence="18" id="KW-0175">Coiled coil</keyword>
<evidence type="ECO:0000259" key="19">
    <source>
        <dbReference type="PROSITE" id="PS50109"/>
    </source>
</evidence>
<dbReference type="CDD" id="cd00130">
    <property type="entry name" value="PAS"/>
    <property type="match status" value="1"/>
</dbReference>
<dbReference type="InterPro" id="IPR000014">
    <property type="entry name" value="PAS"/>
</dbReference>
<feature type="modified residue" description="Phosphohistidine" evidence="16">
    <location>
        <position position="931"/>
    </location>
</feature>
<evidence type="ECO:0000313" key="23">
    <source>
        <dbReference type="EMBL" id="ACF46920.1"/>
    </source>
</evidence>
<proteinExistence type="predicted"/>
<dbReference type="SUPFAM" id="SSF55785">
    <property type="entry name" value="PYP-like sensor domain (PAS domain)"/>
    <property type="match status" value="1"/>
</dbReference>
<dbReference type="HOGENOM" id="CLU_000445_114_15_10"/>
<evidence type="ECO:0000256" key="11">
    <source>
        <dbReference type="ARBA" id="ARBA00022989"/>
    </source>
</evidence>
<dbReference type="Pfam" id="PF02518">
    <property type="entry name" value="HATPase_c"/>
    <property type="match status" value="1"/>
</dbReference>